<keyword evidence="3" id="KW-1185">Reference proteome</keyword>
<evidence type="ECO:0000313" key="3">
    <source>
        <dbReference type="Proteomes" id="UP000326837"/>
    </source>
</evidence>
<feature type="signal peptide" evidence="1">
    <location>
        <begin position="1"/>
        <end position="23"/>
    </location>
</feature>
<protein>
    <submittedName>
        <fullName evidence="2">Uncharacterized protein</fullName>
    </submittedName>
</protein>
<accession>A0A5K7XFT4</accession>
<evidence type="ECO:0000256" key="1">
    <source>
        <dbReference type="SAM" id="SignalP"/>
    </source>
</evidence>
<gene>
    <name evidence="2" type="ORF">PLANPX_4867</name>
</gene>
<name>A0A5K7XFT4_9BACT</name>
<feature type="chain" id="PRO_5024856068" evidence="1">
    <location>
        <begin position="24"/>
        <end position="140"/>
    </location>
</feature>
<sequence length="140" mass="14124">MGRHCYSISRAAAPLLLIASAAATFVGCGSSAGVGVSGTVKVNGALLQNGKITYRPVASTAGNGGSAEIIEGNYQLADVPIGANVFTFSGFVLTGKSIPGPGGDPEPERKNAIPQHILKEGVEREISASGPQDFSLDGPV</sequence>
<dbReference type="KEGG" id="lpav:PLANPX_4867"/>
<dbReference type="EMBL" id="AP021861">
    <property type="protein sequence ID" value="BBO35255.1"/>
    <property type="molecule type" value="Genomic_DNA"/>
</dbReference>
<dbReference type="AlphaFoldDB" id="A0A5K7XFT4"/>
<dbReference type="Proteomes" id="UP000326837">
    <property type="component" value="Chromosome"/>
</dbReference>
<keyword evidence="1" id="KW-0732">Signal</keyword>
<proteinExistence type="predicted"/>
<dbReference type="PROSITE" id="PS51257">
    <property type="entry name" value="PROKAR_LIPOPROTEIN"/>
    <property type="match status" value="1"/>
</dbReference>
<evidence type="ECO:0000313" key="2">
    <source>
        <dbReference type="EMBL" id="BBO35255.1"/>
    </source>
</evidence>
<organism evidence="2 3">
    <name type="scientific">Lacipirellula parvula</name>
    <dbReference type="NCBI Taxonomy" id="2650471"/>
    <lineage>
        <taxon>Bacteria</taxon>
        <taxon>Pseudomonadati</taxon>
        <taxon>Planctomycetota</taxon>
        <taxon>Planctomycetia</taxon>
        <taxon>Pirellulales</taxon>
        <taxon>Lacipirellulaceae</taxon>
        <taxon>Lacipirellula</taxon>
    </lineage>
</organism>
<reference evidence="3" key="1">
    <citation type="submission" date="2019-10" db="EMBL/GenBank/DDBJ databases">
        <title>Lacipirellula parvula gen. nov., sp. nov., representing a lineage of planctomycetes widespread in freshwater anoxic habitats, and description of the family Lacipirellulaceae.</title>
        <authorList>
            <person name="Dedysh S.N."/>
            <person name="Kulichevskaya I.S."/>
            <person name="Beletsky A.V."/>
            <person name="Rakitin A.L."/>
            <person name="Mardanov A.V."/>
            <person name="Ivanova A.A."/>
            <person name="Saltykova V.X."/>
            <person name="Rijpstra W.I.C."/>
            <person name="Sinninghe Damste J.S."/>
            <person name="Ravin N.V."/>
        </authorList>
    </citation>
    <scope>NUCLEOTIDE SEQUENCE [LARGE SCALE GENOMIC DNA]</scope>
    <source>
        <strain evidence="3">PX69</strain>
    </source>
</reference>
<dbReference type="RefSeq" id="WP_152100667.1">
    <property type="nucleotide sequence ID" value="NZ_AP021861.1"/>
</dbReference>